<evidence type="ECO:0000313" key="5">
    <source>
        <dbReference type="Proteomes" id="UP000002318"/>
    </source>
</evidence>
<sequence>MNMGKKTREEQSCDFEREGWKFERRLMLELIDSSQNLVESSLSSYKTGMMQDLEQVSEILDKMVSGVGEVADAADTLLSAVTAQKGHLDSIAAGQTSIDKNSQSGVEAMEEFSLSIENLGELSLLLKAMIADNHDIAEQLHLLSINGSIEAARAGTVVGAPFKVVAQEISNLSTKAGEIISQQEDSVNHIGEVIESLTSGNKEIVDRIKSNGATIAEAAASIQNINNEMGQIASGAEELSAISHQFSAAISQMQQAVERLQENANKFFLSLQNEFDFNKTVTSIFTKLITRPEETTNMEEMAKWIIDTIYNHFLDEQGNHTLALARLFVSLPEEKLDSTAAQATKNKQSASGRYLCLMATKGSEEAWNERARSVHHKAIPLPRSQQELEIMPMLAEMFRNMKVNYQRIISPVINDDLSAASLTDGYMLVEETVGSRFIPAQDDFIKPYGIASELGYGGILPSGAIFTCFLFSKSPISHHMADGLRLLSSAIQQALLPFDLKGLYWEEHGVVPELVTTAAVTEAIG</sequence>
<dbReference type="Gene3D" id="1.10.287.950">
    <property type="entry name" value="Methyl-accepting chemotaxis protein"/>
    <property type="match status" value="1"/>
</dbReference>
<keyword evidence="5" id="KW-1185">Reference proteome</keyword>
<proteinExistence type="predicted"/>
<dbReference type="InterPro" id="IPR004089">
    <property type="entry name" value="MCPsignal_dom"/>
</dbReference>
<dbReference type="OrthoDB" id="304661at2"/>
<accession>E1RCD4</accession>
<name>E1RCD4_SEDSS</name>
<evidence type="ECO:0000256" key="1">
    <source>
        <dbReference type="ARBA" id="ARBA00023224"/>
    </source>
</evidence>
<protein>
    <submittedName>
        <fullName evidence="4">Methyl-accepting chemotaxis sensory transducer</fullName>
    </submittedName>
</protein>
<dbReference type="PANTHER" id="PTHR32089">
    <property type="entry name" value="METHYL-ACCEPTING CHEMOTAXIS PROTEIN MCPB"/>
    <property type="match status" value="1"/>
</dbReference>
<dbReference type="STRING" id="573413.Spirs_0880"/>
<dbReference type="GO" id="GO:0016020">
    <property type="term" value="C:membrane"/>
    <property type="evidence" value="ECO:0007669"/>
    <property type="project" value="InterPro"/>
</dbReference>
<reference evidence="4 5" key="1">
    <citation type="journal article" date="2010" name="Stand. Genomic Sci.">
        <title>Complete genome sequence of Spirochaeta smaragdinae type strain (SEBR 4228).</title>
        <authorList>
            <person name="Mavromatis K."/>
            <person name="Yasawong M."/>
            <person name="Chertkov O."/>
            <person name="Lapidus A."/>
            <person name="Lucas S."/>
            <person name="Nolan M."/>
            <person name="Del Rio T.G."/>
            <person name="Tice H."/>
            <person name="Cheng J.F."/>
            <person name="Pitluck S."/>
            <person name="Liolios K."/>
            <person name="Ivanova N."/>
            <person name="Tapia R."/>
            <person name="Han C."/>
            <person name="Bruce D."/>
            <person name="Goodwin L."/>
            <person name="Pati A."/>
            <person name="Chen A."/>
            <person name="Palaniappan K."/>
            <person name="Land M."/>
            <person name="Hauser L."/>
            <person name="Chang Y.J."/>
            <person name="Jeffries C.D."/>
            <person name="Detter J.C."/>
            <person name="Rohde M."/>
            <person name="Brambilla E."/>
            <person name="Spring S."/>
            <person name="Goker M."/>
            <person name="Sikorski J."/>
            <person name="Woyke T."/>
            <person name="Bristow J."/>
            <person name="Eisen J.A."/>
            <person name="Markowitz V."/>
            <person name="Hugenholtz P."/>
            <person name="Klenk H.P."/>
            <person name="Kyrpides N.C."/>
        </authorList>
    </citation>
    <scope>NUCLEOTIDE SEQUENCE [LARGE SCALE GENOMIC DNA]</scope>
    <source>
        <strain evidence="5">DSM 11293 / JCM 15392 / SEBR 4228</strain>
    </source>
</reference>
<dbReference type="AlphaFoldDB" id="E1RCD4"/>
<gene>
    <name evidence="4" type="ordered locus">Spirs_0880</name>
</gene>
<dbReference type="PANTHER" id="PTHR32089:SF112">
    <property type="entry name" value="LYSOZYME-LIKE PROTEIN-RELATED"/>
    <property type="match status" value="1"/>
</dbReference>
<evidence type="ECO:0000256" key="2">
    <source>
        <dbReference type="PROSITE-ProRule" id="PRU00284"/>
    </source>
</evidence>
<dbReference type="eggNOG" id="COG0840">
    <property type="taxonomic scope" value="Bacteria"/>
</dbReference>
<evidence type="ECO:0000313" key="4">
    <source>
        <dbReference type="EMBL" id="ADK80014.1"/>
    </source>
</evidence>
<dbReference type="RefSeq" id="WP_013253478.1">
    <property type="nucleotide sequence ID" value="NC_014364.1"/>
</dbReference>
<organism evidence="4 5">
    <name type="scientific">Sediminispirochaeta smaragdinae (strain DSM 11293 / JCM 15392 / SEBR 4228)</name>
    <name type="common">Spirochaeta smaragdinae</name>
    <dbReference type="NCBI Taxonomy" id="573413"/>
    <lineage>
        <taxon>Bacteria</taxon>
        <taxon>Pseudomonadati</taxon>
        <taxon>Spirochaetota</taxon>
        <taxon>Spirochaetia</taxon>
        <taxon>Spirochaetales</taxon>
        <taxon>Spirochaetaceae</taxon>
        <taxon>Sediminispirochaeta</taxon>
    </lineage>
</organism>
<keyword evidence="1 2" id="KW-0807">Transducer</keyword>
<dbReference type="GO" id="GO:0007165">
    <property type="term" value="P:signal transduction"/>
    <property type="evidence" value="ECO:0007669"/>
    <property type="project" value="UniProtKB-KW"/>
</dbReference>
<dbReference type="EMBL" id="CP002116">
    <property type="protein sequence ID" value="ADK80014.1"/>
    <property type="molecule type" value="Genomic_DNA"/>
</dbReference>
<dbReference type="HOGENOM" id="CLU_518653_0_0_12"/>
<feature type="domain" description="Methyl-accepting transducer" evidence="3">
    <location>
        <begin position="40"/>
        <end position="261"/>
    </location>
</feature>
<dbReference type="KEGG" id="ssm:Spirs_0880"/>
<dbReference type="Proteomes" id="UP000002318">
    <property type="component" value="Chromosome"/>
</dbReference>
<dbReference type="Pfam" id="PF00015">
    <property type="entry name" value="MCPsignal"/>
    <property type="match status" value="1"/>
</dbReference>
<evidence type="ECO:0000259" key="3">
    <source>
        <dbReference type="PROSITE" id="PS50111"/>
    </source>
</evidence>
<dbReference type="SUPFAM" id="SSF58104">
    <property type="entry name" value="Methyl-accepting chemotaxis protein (MCP) signaling domain"/>
    <property type="match status" value="1"/>
</dbReference>
<dbReference type="PROSITE" id="PS50111">
    <property type="entry name" value="CHEMOTAXIS_TRANSDUC_2"/>
    <property type="match status" value="1"/>
</dbReference>